<evidence type="ECO:0000313" key="20">
    <source>
        <dbReference type="EMBL" id="KAA8902733.1"/>
    </source>
</evidence>
<keyword evidence="8 16" id="KW-0547">Nucleotide-binding</keyword>
<dbReference type="InterPro" id="IPR013758">
    <property type="entry name" value="Topo_IIA_A/C_ab"/>
</dbReference>
<feature type="compositionally biased region" description="Low complexity" evidence="17">
    <location>
        <begin position="38"/>
        <end position="58"/>
    </location>
</feature>
<dbReference type="GeneID" id="54781280"/>
<dbReference type="Gene3D" id="3.90.199.10">
    <property type="entry name" value="Topoisomerase II, domain 5"/>
    <property type="match status" value="1"/>
</dbReference>
<dbReference type="SMART" id="SM00387">
    <property type="entry name" value="HATPase_c"/>
    <property type="match status" value="1"/>
</dbReference>
<dbReference type="GO" id="GO:0000819">
    <property type="term" value="P:sister chromatid segregation"/>
    <property type="evidence" value="ECO:0007669"/>
    <property type="project" value="TreeGrafter"/>
</dbReference>
<dbReference type="InterPro" id="IPR006171">
    <property type="entry name" value="TOPRIM_dom"/>
</dbReference>
<dbReference type="InterPro" id="IPR034157">
    <property type="entry name" value="TOPRIM_TopoII"/>
</dbReference>
<comment type="similarity">
    <text evidence="4 16">Belongs to the type II topoisomerase family.</text>
</comment>
<dbReference type="FunFam" id="3.30.230.10:FF:000008">
    <property type="entry name" value="DNA topoisomerase 2"/>
    <property type="match status" value="1"/>
</dbReference>
<dbReference type="InterPro" id="IPR036890">
    <property type="entry name" value="HATPase_C_sf"/>
</dbReference>
<dbReference type="FunFam" id="3.30.1490.30:FF:000001">
    <property type="entry name" value="DNA topoisomerase 2"/>
    <property type="match status" value="1"/>
</dbReference>
<dbReference type="EC" id="5.6.2.2" evidence="5 16"/>
<dbReference type="SMART" id="SM00433">
    <property type="entry name" value="TOP2c"/>
    <property type="match status" value="1"/>
</dbReference>
<evidence type="ECO:0000256" key="7">
    <source>
        <dbReference type="ARBA" id="ARBA00022723"/>
    </source>
</evidence>
<comment type="cofactor">
    <cofactor evidence="2">
        <name>Ca(2+)</name>
        <dbReference type="ChEBI" id="CHEBI:29108"/>
    </cofactor>
</comment>
<feature type="compositionally biased region" description="Polar residues" evidence="17">
    <location>
        <begin position="60"/>
        <end position="88"/>
    </location>
</feature>
<evidence type="ECO:0000256" key="14">
    <source>
        <dbReference type="ARBA" id="ARBA00053943"/>
    </source>
</evidence>
<dbReference type="InterPro" id="IPR001154">
    <property type="entry name" value="TopoII_euk"/>
</dbReference>
<dbReference type="InterPro" id="IPR001241">
    <property type="entry name" value="Topo_IIA"/>
</dbReference>
<evidence type="ECO:0000256" key="6">
    <source>
        <dbReference type="ARBA" id="ARBA00019635"/>
    </source>
</evidence>
<dbReference type="Gene3D" id="3.30.1360.40">
    <property type="match status" value="1"/>
</dbReference>
<dbReference type="SUPFAM" id="SSF54211">
    <property type="entry name" value="Ribosomal protein S5 domain 2-like"/>
    <property type="match status" value="1"/>
</dbReference>
<dbReference type="EMBL" id="SWFT01000082">
    <property type="protein sequence ID" value="KAA8902733.1"/>
    <property type="molecule type" value="Genomic_DNA"/>
</dbReference>
<feature type="active site" description="O-(5'-phospho-DNA)-tyrosine intermediate" evidence="15">
    <location>
        <position position="858"/>
    </location>
</feature>
<feature type="compositionally biased region" description="Basic residues" evidence="17">
    <location>
        <begin position="26"/>
        <end position="37"/>
    </location>
</feature>
<dbReference type="Pfam" id="PF00521">
    <property type="entry name" value="DNA_topoisoIV"/>
    <property type="match status" value="1"/>
</dbReference>
<dbReference type="Pfam" id="PF01751">
    <property type="entry name" value="Toprim"/>
    <property type="match status" value="1"/>
</dbReference>
<dbReference type="InterPro" id="IPR002205">
    <property type="entry name" value="Topo_IIA_dom_A"/>
</dbReference>
<dbReference type="InterPro" id="IPR020568">
    <property type="entry name" value="Ribosomal_Su5_D2-typ_SF"/>
</dbReference>
<feature type="compositionally biased region" description="Basic and acidic residues" evidence="17">
    <location>
        <begin position="501"/>
        <end position="511"/>
    </location>
</feature>
<evidence type="ECO:0000256" key="11">
    <source>
        <dbReference type="ARBA" id="ARBA00023029"/>
    </source>
</evidence>
<dbReference type="InterPro" id="IPR018522">
    <property type="entry name" value="TopoIIA_CS"/>
</dbReference>
<dbReference type="GO" id="GO:0000712">
    <property type="term" value="P:resolution of meiotic recombination intermediates"/>
    <property type="evidence" value="ECO:0007669"/>
    <property type="project" value="TreeGrafter"/>
</dbReference>
<keyword evidence="7" id="KW-0479">Metal-binding</keyword>
<accession>A0A642UNV5</accession>
<protein>
    <recommendedName>
        <fullName evidence="6 16">DNA topoisomerase 2</fullName>
        <ecNumber evidence="5 16">5.6.2.2</ecNumber>
    </recommendedName>
</protein>
<keyword evidence="9 16" id="KW-0067">ATP-binding</keyword>
<dbReference type="InterPro" id="IPR050634">
    <property type="entry name" value="DNA_Topoisomerase_II"/>
</dbReference>
<gene>
    <name evidence="20" type="ORF">DIURU_002629</name>
</gene>
<feature type="region of interest" description="Disordered" evidence="17">
    <location>
        <begin position="1"/>
        <end position="88"/>
    </location>
</feature>
<evidence type="ECO:0000256" key="13">
    <source>
        <dbReference type="ARBA" id="ARBA00023235"/>
    </source>
</evidence>
<dbReference type="Pfam" id="PF00204">
    <property type="entry name" value="DNA_gyraseB"/>
    <property type="match status" value="1"/>
</dbReference>
<comment type="caution">
    <text evidence="20">The sequence shown here is derived from an EMBL/GenBank/DDBJ whole genome shotgun (WGS) entry which is preliminary data.</text>
</comment>
<dbReference type="CDD" id="cd03481">
    <property type="entry name" value="TopoIIA_Trans_ScTopoIIA"/>
    <property type="match status" value="1"/>
</dbReference>
<evidence type="ECO:0000256" key="16">
    <source>
        <dbReference type="RuleBase" id="RU362094"/>
    </source>
</evidence>
<dbReference type="PROSITE" id="PS00177">
    <property type="entry name" value="TOPOISOMERASE_II"/>
    <property type="match status" value="1"/>
</dbReference>
<evidence type="ECO:0000256" key="1">
    <source>
        <dbReference type="ARBA" id="ARBA00000185"/>
    </source>
</evidence>
<dbReference type="GO" id="GO:0005524">
    <property type="term" value="F:ATP binding"/>
    <property type="evidence" value="ECO:0007669"/>
    <property type="project" value="UniProtKB-UniRule"/>
</dbReference>
<dbReference type="Gene3D" id="3.40.50.670">
    <property type="match status" value="1"/>
</dbReference>
<dbReference type="GO" id="GO:0003677">
    <property type="term" value="F:DNA binding"/>
    <property type="evidence" value="ECO:0007669"/>
    <property type="project" value="UniProtKB-UniRule"/>
</dbReference>
<feature type="compositionally biased region" description="Low complexity" evidence="17">
    <location>
        <begin position="1349"/>
        <end position="1360"/>
    </location>
</feature>
<dbReference type="InterPro" id="IPR031660">
    <property type="entry name" value="TOPRIM_C"/>
</dbReference>
<dbReference type="PANTHER" id="PTHR10169:SF38">
    <property type="entry name" value="DNA TOPOISOMERASE 2"/>
    <property type="match status" value="1"/>
</dbReference>
<dbReference type="GO" id="GO:0006265">
    <property type="term" value="P:DNA topological change"/>
    <property type="evidence" value="ECO:0007669"/>
    <property type="project" value="UniProtKB-UniRule"/>
</dbReference>
<evidence type="ECO:0000256" key="5">
    <source>
        <dbReference type="ARBA" id="ARBA00012895"/>
    </source>
</evidence>
<evidence type="ECO:0000259" key="18">
    <source>
        <dbReference type="PROSITE" id="PS50880"/>
    </source>
</evidence>
<keyword evidence="12 15" id="KW-0238">DNA-binding</keyword>
<dbReference type="CDD" id="cd16930">
    <property type="entry name" value="HATPase_TopII-like"/>
    <property type="match status" value="1"/>
</dbReference>
<feature type="compositionally biased region" description="Basic and acidic residues" evidence="17">
    <location>
        <begin position="482"/>
        <end position="493"/>
    </location>
</feature>
<dbReference type="PROSITE" id="PS50880">
    <property type="entry name" value="TOPRIM"/>
    <property type="match status" value="1"/>
</dbReference>
<dbReference type="GO" id="GO:0003918">
    <property type="term" value="F:DNA topoisomerase type II (double strand cut, ATP-hydrolyzing) activity"/>
    <property type="evidence" value="ECO:0007669"/>
    <property type="project" value="UniProtKB-UniRule"/>
</dbReference>
<evidence type="ECO:0000259" key="19">
    <source>
        <dbReference type="PROSITE" id="PS52040"/>
    </source>
</evidence>
<dbReference type="PRINTS" id="PR01158">
    <property type="entry name" value="TOPISMRASEII"/>
</dbReference>
<keyword evidence="11 15" id="KW-0799">Topoisomerase</keyword>
<evidence type="ECO:0000256" key="12">
    <source>
        <dbReference type="ARBA" id="ARBA00023125"/>
    </source>
</evidence>
<dbReference type="InterPro" id="IPR014721">
    <property type="entry name" value="Ribsml_uS5_D2-typ_fold_subgr"/>
</dbReference>
<dbReference type="Gene3D" id="3.30.565.10">
    <property type="entry name" value="Histidine kinase-like ATPase, C-terminal domain"/>
    <property type="match status" value="1"/>
</dbReference>
<dbReference type="OMA" id="TWTQDFK"/>
<dbReference type="CDD" id="cd00187">
    <property type="entry name" value="TOP4c"/>
    <property type="match status" value="1"/>
</dbReference>
<proteinExistence type="inferred from homology"/>
<evidence type="ECO:0000256" key="3">
    <source>
        <dbReference type="ARBA" id="ARBA00001946"/>
    </source>
</evidence>
<dbReference type="OrthoDB" id="276498at2759"/>
<keyword evidence="10" id="KW-0460">Magnesium</keyword>
<feature type="domain" description="Topo IIA-type catalytic" evidence="19">
    <location>
        <begin position="768"/>
        <end position="1229"/>
    </location>
</feature>
<dbReference type="SUPFAM" id="SSF55874">
    <property type="entry name" value="ATPase domain of HSP90 chaperone/DNA topoisomerase II/histidine kinase"/>
    <property type="match status" value="1"/>
</dbReference>
<feature type="compositionally biased region" description="Basic and acidic residues" evidence="17">
    <location>
        <begin position="1293"/>
        <end position="1319"/>
    </location>
</feature>
<organism evidence="20 21">
    <name type="scientific">Diutina rugosa</name>
    <name type="common">Yeast</name>
    <name type="synonym">Candida rugosa</name>
    <dbReference type="NCBI Taxonomy" id="5481"/>
    <lineage>
        <taxon>Eukaryota</taxon>
        <taxon>Fungi</taxon>
        <taxon>Dikarya</taxon>
        <taxon>Ascomycota</taxon>
        <taxon>Saccharomycotina</taxon>
        <taxon>Pichiomycetes</taxon>
        <taxon>Debaryomycetaceae</taxon>
        <taxon>Diutina</taxon>
    </lineage>
</organism>
<dbReference type="Proteomes" id="UP000449547">
    <property type="component" value="Unassembled WGS sequence"/>
</dbReference>
<evidence type="ECO:0000256" key="10">
    <source>
        <dbReference type="ARBA" id="ARBA00022842"/>
    </source>
</evidence>
<dbReference type="InterPro" id="IPR013759">
    <property type="entry name" value="Topo_IIA_B_C"/>
</dbReference>
<dbReference type="VEuPathDB" id="FungiDB:DIURU_002629"/>
<evidence type="ECO:0000313" key="21">
    <source>
        <dbReference type="Proteomes" id="UP000449547"/>
    </source>
</evidence>
<name>A0A642UNV5_DIURU</name>
<evidence type="ECO:0000256" key="2">
    <source>
        <dbReference type="ARBA" id="ARBA00001913"/>
    </source>
</evidence>
<keyword evidence="13 15" id="KW-0413">Isomerase</keyword>
<dbReference type="FunFam" id="3.30.565.10:FF:000004">
    <property type="entry name" value="DNA topoisomerase 2"/>
    <property type="match status" value="1"/>
</dbReference>
<evidence type="ECO:0000256" key="9">
    <source>
        <dbReference type="ARBA" id="ARBA00022840"/>
    </source>
</evidence>
<comment type="cofactor">
    <cofactor evidence="3">
        <name>Mg(2+)</name>
        <dbReference type="ChEBI" id="CHEBI:18420"/>
    </cofactor>
</comment>
<dbReference type="RefSeq" id="XP_034012481.1">
    <property type="nucleotide sequence ID" value="XM_034155301.1"/>
</dbReference>
<dbReference type="InterPro" id="IPR013506">
    <property type="entry name" value="Topo_IIA_bsu_dom2"/>
</dbReference>
<feature type="domain" description="Toprim" evidence="18">
    <location>
        <begin position="516"/>
        <end position="632"/>
    </location>
</feature>
<dbReference type="FunFam" id="3.90.199.10:FF:000002">
    <property type="entry name" value="DNA topoisomerase 2"/>
    <property type="match status" value="1"/>
</dbReference>
<dbReference type="PRINTS" id="PR00418">
    <property type="entry name" value="TPI2FAMILY"/>
</dbReference>
<dbReference type="GO" id="GO:0005634">
    <property type="term" value="C:nucleus"/>
    <property type="evidence" value="ECO:0007669"/>
    <property type="project" value="TreeGrafter"/>
</dbReference>
<dbReference type="InterPro" id="IPR003594">
    <property type="entry name" value="HATPase_dom"/>
</dbReference>
<dbReference type="Pfam" id="PF16898">
    <property type="entry name" value="TOPRIM_C"/>
    <property type="match status" value="1"/>
</dbReference>
<dbReference type="Pfam" id="PF02518">
    <property type="entry name" value="HATPase_c"/>
    <property type="match status" value="1"/>
</dbReference>
<evidence type="ECO:0000256" key="17">
    <source>
        <dbReference type="SAM" id="MobiDB-lite"/>
    </source>
</evidence>
<dbReference type="Gene3D" id="3.30.1490.30">
    <property type="match status" value="1"/>
</dbReference>
<feature type="region of interest" description="Disordered" evidence="17">
    <location>
        <begin position="1249"/>
        <end position="1370"/>
    </location>
</feature>
<comment type="subunit">
    <text evidence="16">Homodimer.</text>
</comment>
<dbReference type="FunFam" id="3.30.1360.40:FF:000003">
    <property type="entry name" value="DNA topoisomerase 2"/>
    <property type="match status" value="1"/>
</dbReference>
<dbReference type="InterPro" id="IPR013757">
    <property type="entry name" value="Topo_IIA_A_a_sf"/>
</dbReference>
<comment type="function">
    <text evidence="14 16">Control of topological states of DNA by transient breakage and subsequent rejoining of DNA strands. Topoisomerase II makes double-strand breaks.</text>
</comment>
<dbReference type="SMART" id="SM00434">
    <property type="entry name" value="TOP4c"/>
    <property type="match status" value="1"/>
</dbReference>
<sequence>MSSSEENYSGSESEWDDDMEEVVPKPKPRAAPRKKRASPASASSSTEATPAPATEASPNPRESSIESETNGDSTPRVNGQRGTASEQYQRLSQLEHILKRPDTYIGSVEPTDVEMWTYDSATEKMVQKSVKIVPGLYKIFDEILVNAADNKIRDPSMKQLKVNIDVESNTITVRNDGRGIPVEIHEKEQMYIPEMIFGNLLTSSNYDDDEKKVTGGRNGYGAKLCNIFSTEFTVETADLSNGKVYQQVWTNNMSKCNPPKIKKMTAKREYTQITFKPDLAKFGMERLDDDIVSVMKRRVFDLCGTVRDCSVFLNDTKLPIKSFKQYVDMYVQALRQLDDSDDPKSSVVVHENFGDRWEVAFAVSDGSFQQVSFVNSIATTSGGTHVKMLTDSIVKQLTESISAKRGKKKALMVKPQEVKNNMFLFVNCLVENPAFTSQTKEQMTTKPAKFGSKPVITEDFIKKLIAKTSITDKLHSLSQANEDKALARQDGSRRSRVKSAKLHDANKAGTKDGHKCTLILTEGDSALAQAVVGLKVVGNEYYGCFPLRGKMLNVRDASADQISKNAEINEIKKIIGLQHKKHYTPESLKSLRYGHILIMTDQDHDGSHIKGLLINFFESSFPGLLQCPGFLQGFITPIVKVTILGRHKKVIPFYNMPDFERWRESEEAQANRWTHKYYKGLGTSLATEITEYFQQLSRHLKRFHALQDDDKQYIDLAFNKKKADDRKDWLGAYIPGTQLDPEIEEIPIADFINKELILFSMADNIRSLPCVLDGLKPAQRKVIYGLQKRAGNREGKVNDLAGYISSNTAYHHGDQSLVMTIVSMAQDFVGANNINLLEPRGNFGSRFMGGKDASAARYIHTCLSEITKSVYNPLDNSLYKYVQEDESTVEPQWYLPVVPMVLVNGSEGIGTGWSTSIPPFNPKDIVDNLRRMMDGDDLVEMAPWFRGFTGRIERESDGRYKMYGIIEQVDNQTIQISEIPARMWIQNYKEFLEGNINDRENPSGWIKDVQIVHTNSTDVGFKVTMTQAEVDKSLEVGLYNRFKLISNISTSNMTAFDADGRIKRYASPLEILKDYYYVRLEFYQKRKDAMTTNLQNQLTRLSEQARFIKLIIDSKIKVSNRKRKELFETLEEHKFIKFDRHGSPVAGEAPVAEDVAEADPEELEEEAEMVEGEHVPETRYTHYDYLLGMSIWSLTWEKYQRLLQQQGSKQAELEILLGKTAKDLWKEDLETFLSAWDELLESDVKKRDQINGKRGNSGQSRGGRRRRNDDDDDEDYGAPKKKRPAKKATAAKVKKEPSPKESAVKKETTPKVEVKKESGQADVLSFFSKEDDKPTPAPARGGNRRAKQQKPPVVTPPSSKSRFDASDSDEDFIMGDAILGGRKDASMASDSEFSS</sequence>
<evidence type="ECO:0000256" key="15">
    <source>
        <dbReference type="PROSITE-ProRule" id="PRU01384"/>
    </source>
</evidence>
<feature type="region of interest" description="Disordered" evidence="17">
    <location>
        <begin position="482"/>
        <end position="511"/>
    </location>
</feature>
<dbReference type="FunFam" id="3.40.50.670:FF:000001">
    <property type="entry name" value="DNA topoisomerase 2"/>
    <property type="match status" value="2"/>
</dbReference>
<dbReference type="CDD" id="cd03365">
    <property type="entry name" value="TOPRIM_TopoIIA"/>
    <property type="match status" value="1"/>
</dbReference>
<dbReference type="GO" id="GO:0046872">
    <property type="term" value="F:metal ion binding"/>
    <property type="evidence" value="ECO:0007669"/>
    <property type="project" value="UniProtKB-KW"/>
</dbReference>
<dbReference type="PROSITE" id="PS52040">
    <property type="entry name" value="TOPO_IIA"/>
    <property type="match status" value="1"/>
</dbReference>
<evidence type="ECO:0000256" key="4">
    <source>
        <dbReference type="ARBA" id="ARBA00011080"/>
    </source>
</evidence>
<comment type="catalytic activity">
    <reaction evidence="1 15 16">
        <text>ATP-dependent breakage, passage and rejoining of double-stranded DNA.</text>
        <dbReference type="EC" id="5.6.2.2"/>
    </reaction>
</comment>
<evidence type="ECO:0000256" key="8">
    <source>
        <dbReference type="ARBA" id="ARBA00022741"/>
    </source>
</evidence>
<dbReference type="PANTHER" id="PTHR10169">
    <property type="entry name" value="DNA TOPOISOMERASE/GYRASE"/>
    <property type="match status" value="1"/>
</dbReference>
<reference evidence="20 21" key="1">
    <citation type="submission" date="2019-07" db="EMBL/GenBank/DDBJ databases">
        <title>Genome assembly of two rare yeast pathogens: Diutina rugosa and Trichomonascus ciferrii.</title>
        <authorList>
            <person name="Mixao V."/>
            <person name="Saus E."/>
            <person name="Hansen A."/>
            <person name="Lass-Flor C."/>
            <person name="Gabaldon T."/>
        </authorList>
    </citation>
    <scope>NUCLEOTIDE SEQUENCE [LARGE SCALE GENOMIC DNA]</scope>
    <source>
        <strain evidence="20 21">CBS 613</strain>
    </source>
</reference>
<dbReference type="Gene3D" id="1.10.268.10">
    <property type="entry name" value="Topoisomerase, domain 3"/>
    <property type="match status" value="1"/>
</dbReference>
<feature type="compositionally biased region" description="Low complexity" evidence="17">
    <location>
        <begin position="1"/>
        <end position="12"/>
    </location>
</feature>
<keyword evidence="21" id="KW-1185">Reference proteome</keyword>
<dbReference type="Gene3D" id="3.30.230.10">
    <property type="match status" value="1"/>
</dbReference>
<dbReference type="SUPFAM" id="SSF56719">
    <property type="entry name" value="Type II DNA topoisomerase"/>
    <property type="match status" value="1"/>
</dbReference>
<dbReference type="InterPro" id="IPR013760">
    <property type="entry name" value="Topo_IIA-like_dom_sf"/>
</dbReference>